<keyword evidence="3" id="KW-1185">Reference proteome</keyword>
<accession>A0A840IZW6</accession>
<dbReference type="AlphaFoldDB" id="A0A840IZW6"/>
<organism evidence="2 3">
    <name type="scientific">Amycolatopsis jiangsuensis</name>
    <dbReference type="NCBI Taxonomy" id="1181879"/>
    <lineage>
        <taxon>Bacteria</taxon>
        <taxon>Bacillati</taxon>
        <taxon>Actinomycetota</taxon>
        <taxon>Actinomycetes</taxon>
        <taxon>Pseudonocardiales</taxon>
        <taxon>Pseudonocardiaceae</taxon>
        <taxon>Amycolatopsis</taxon>
    </lineage>
</organism>
<evidence type="ECO:0000313" key="3">
    <source>
        <dbReference type="Proteomes" id="UP000581769"/>
    </source>
</evidence>
<dbReference type="Proteomes" id="UP000581769">
    <property type="component" value="Unassembled WGS sequence"/>
</dbReference>
<comment type="caution">
    <text evidence="2">The sequence shown here is derived from an EMBL/GenBank/DDBJ whole genome shotgun (WGS) entry which is preliminary data.</text>
</comment>
<evidence type="ECO:0000313" key="2">
    <source>
        <dbReference type="EMBL" id="MBB4687223.1"/>
    </source>
</evidence>
<proteinExistence type="predicted"/>
<sequence length="32" mass="3914">MNPTPEDPWDLHEHITRENDRIARERAKESNR</sequence>
<protein>
    <submittedName>
        <fullName evidence="2">Uncharacterized protein</fullName>
    </submittedName>
</protein>
<reference evidence="2 3" key="1">
    <citation type="submission" date="2020-08" db="EMBL/GenBank/DDBJ databases">
        <title>Sequencing the genomes of 1000 actinobacteria strains.</title>
        <authorList>
            <person name="Klenk H.-P."/>
        </authorList>
    </citation>
    <scope>NUCLEOTIDE SEQUENCE [LARGE SCALE GENOMIC DNA]</scope>
    <source>
        <strain evidence="2 3">DSM 45859</strain>
    </source>
</reference>
<feature type="region of interest" description="Disordered" evidence="1">
    <location>
        <begin position="1"/>
        <end position="32"/>
    </location>
</feature>
<gene>
    <name evidence="2" type="ORF">BJY18_004708</name>
</gene>
<dbReference type="EMBL" id="JACHMG010000001">
    <property type="protein sequence ID" value="MBB4687223.1"/>
    <property type="molecule type" value="Genomic_DNA"/>
</dbReference>
<feature type="compositionally biased region" description="Basic and acidic residues" evidence="1">
    <location>
        <begin position="9"/>
        <end position="32"/>
    </location>
</feature>
<evidence type="ECO:0000256" key="1">
    <source>
        <dbReference type="SAM" id="MobiDB-lite"/>
    </source>
</evidence>
<name>A0A840IZW6_9PSEU</name>